<keyword evidence="10 14" id="KW-1015">Disulfide bond</keyword>
<dbReference type="GO" id="GO:0048477">
    <property type="term" value="P:oogenesis"/>
    <property type="evidence" value="ECO:0007669"/>
    <property type="project" value="UniProtKB-KW"/>
</dbReference>
<keyword evidence="11" id="KW-0325">Glycoprotein</keyword>
<dbReference type="HOGENOM" id="CLU_026602_0_0_1"/>
<evidence type="ECO:0000256" key="3">
    <source>
        <dbReference type="ARBA" id="ARBA00022536"/>
    </source>
</evidence>
<gene>
    <name evidence="19" type="primary">AUGUSTUS-3.0.2_02911</name>
    <name evidence="19" type="ORF">TcasGA2_TC002911</name>
</gene>
<sequence>MFIKLSVIISFLHLTIAQTQNHDWELAVVTSDKIELLLSNGSMIGSAFEQFNKLKALTFDNIRHQFVVSDMDQQNDTIFSVQLTKETDVTSIIEDLPDDVQGLAIDPISDILYWTDSINKTINYVRLNEPAYKSNILFAFTDESPQDITIDVCRRYIYWTNSDINKPTIERARLDGSQHEVLIDTGLHRPAGISIDYKTQRLFWADVKEGIYYSIESTNLEGKEREVVYEGTHSKPFGVAVDSDAVYWTDINNNVLWKINKHDKDSVPERLRHFKEKPMGIIAKNVQVSSFPDCEELSKAISSYNKSVEEVFKHGSQESDEEPEEAVCLNGGFLVDGKFCHCPRGYAGKSCEISLCYNYCVHGECYASSLGYPQCHCLKGFGGKRCSKDMCDGFCLNGGVCKRGGELPVCECQEGFTGRRCESTLDICEAFCQDRQNDVLITQKEVVCRCVDGYPDVVKSNFSSLPLLSSQDEHPAFFDHFQDTAFLVLCCLVFILLVVSVVLAAFACSLRRRRPRIKKRIIVNKNFTQLTNRPRASEQCEITIENCCNMNICETPCFEPPQLPCLQNKNDDKKKLLSNMENGEELC</sequence>
<evidence type="ECO:0000256" key="15">
    <source>
        <dbReference type="PROSITE-ProRule" id="PRU00461"/>
    </source>
</evidence>
<comment type="similarity">
    <text evidence="12">Belongs to the cueball family.</text>
</comment>
<feature type="chain" id="PRO_5007310623" description="Protein cueball" evidence="17">
    <location>
        <begin position="18"/>
        <end position="587"/>
    </location>
</feature>
<evidence type="ECO:0000256" key="12">
    <source>
        <dbReference type="ARBA" id="ARBA00038070"/>
    </source>
</evidence>
<evidence type="ECO:0000256" key="13">
    <source>
        <dbReference type="ARBA" id="ARBA00040020"/>
    </source>
</evidence>
<keyword evidence="4 17" id="KW-0732">Signal</keyword>
<evidence type="ECO:0000256" key="17">
    <source>
        <dbReference type="SAM" id="SignalP"/>
    </source>
</evidence>
<dbReference type="PROSITE" id="PS51120">
    <property type="entry name" value="LDLRB"/>
    <property type="match status" value="2"/>
</dbReference>
<evidence type="ECO:0000256" key="5">
    <source>
        <dbReference type="ARBA" id="ARBA00022737"/>
    </source>
</evidence>
<feature type="signal peptide" evidence="17">
    <location>
        <begin position="1"/>
        <end position="17"/>
    </location>
</feature>
<reference evidence="19 20" key="1">
    <citation type="journal article" date="2008" name="Nature">
        <title>The genome of the model beetle and pest Tribolium castaneum.</title>
        <authorList>
            <consortium name="Tribolium Genome Sequencing Consortium"/>
            <person name="Richards S."/>
            <person name="Gibbs R.A."/>
            <person name="Weinstock G.M."/>
            <person name="Brown S.J."/>
            <person name="Denell R."/>
            <person name="Beeman R.W."/>
            <person name="Gibbs R."/>
            <person name="Beeman R.W."/>
            <person name="Brown S.J."/>
            <person name="Bucher G."/>
            <person name="Friedrich M."/>
            <person name="Grimmelikhuijzen C.J."/>
            <person name="Klingler M."/>
            <person name="Lorenzen M."/>
            <person name="Richards S."/>
            <person name="Roth S."/>
            <person name="Schroder R."/>
            <person name="Tautz D."/>
            <person name="Zdobnov E.M."/>
            <person name="Muzny D."/>
            <person name="Gibbs R.A."/>
            <person name="Weinstock G.M."/>
            <person name="Attaway T."/>
            <person name="Bell S."/>
            <person name="Buhay C.J."/>
            <person name="Chandrabose M.N."/>
            <person name="Chavez D."/>
            <person name="Clerk-Blankenburg K.P."/>
            <person name="Cree A."/>
            <person name="Dao M."/>
            <person name="Davis C."/>
            <person name="Chacko J."/>
            <person name="Dinh H."/>
            <person name="Dugan-Rocha S."/>
            <person name="Fowler G."/>
            <person name="Garner T.T."/>
            <person name="Garnes J."/>
            <person name="Gnirke A."/>
            <person name="Hawes A."/>
            <person name="Hernandez J."/>
            <person name="Hines S."/>
            <person name="Holder M."/>
            <person name="Hume J."/>
            <person name="Jhangiani S.N."/>
            <person name="Joshi V."/>
            <person name="Khan Z.M."/>
            <person name="Jackson L."/>
            <person name="Kovar C."/>
            <person name="Kowis A."/>
            <person name="Lee S."/>
            <person name="Lewis L.R."/>
            <person name="Margolis J."/>
            <person name="Morgan M."/>
            <person name="Nazareth L.V."/>
            <person name="Nguyen N."/>
            <person name="Okwuonu G."/>
            <person name="Parker D."/>
            <person name="Richards S."/>
            <person name="Ruiz S.J."/>
            <person name="Santibanez J."/>
            <person name="Savard J."/>
            <person name="Scherer S.E."/>
            <person name="Schneider B."/>
            <person name="Sodergren E."/>
            <person name="Tautz D."/>
            <person name="Vattahil S."/>
            <person name="Villasana D."/>
            <person name="White C.S."/>
            <person name="Wright R."/>
            <person name="Park Y."/>
            <person name="Beeman R.W."/>
            <person name="Lord J."/>
            <person name="Oppert B."/>
            <person name="Lorenzen M."/>
            <person name="Brown S."/>
            <person name="Wang L."/>
            <person name="Savard J."/>
            <person name="Tautz D."/>
            <person name="Richards S."/>
            <person name="Weinstock G."/>
            <person name="Gibbs R.A."/>
            <person name="Liu Y."/>
            <person name="Worley K."/>
            <person name="Weinstock G."/>
            <person name="Elsik C.G."/>
            <person name="Reese J.T."/>
            <person name="Elhaik E."/>
            <person name="Landan G."/>
            <person name="Graur D."/>
            <person name="Arensburger P."/>
            <person name="Atkinson P."/>
            <person name="Beeman R.W."/>
            <person name="Beidler J."/>
            <person name="Brown S.J."/>
            <person name="Demuth J.P."/>
            <person name="Drury D.W."/>
            <person name="Du Y.Z."/>
            <person name="Fujiwara H."/>
            <person name="Lorenzen M."/>
            <person name="Maselli V."/>
            <person name="Osanai M."/>
            <person name="Park Y."/>
            <person name="Robertson H.M."/>
            <person name="Tu Z."/>
            <person name="Wang J.J."/>
            <person name="Wang S."/>
            <person name="Richards S."/>
            <person name="Song H."/>
            <person name="Zhang L."/>
            <person name="Sodergren E."/>
            <person name="Werner D."/>
            <person name="Stanke M."/>
            <person name="Morgenstern B."/>
            <person name="Solovyev V."/>
            <person name="Kosarev P."/>
            <person name="Brown G."/>
            <person name="Chen H.C."/>
            <person name="Ermolaeva O."/>
            <person name="Hlavina W."/>
            <person name="Kapustin Y."/>
            <person name="Kiryutin B."/>
            <person name="Kitts P."/>
            <person name="Maglott D."/>
            <person name="Pruitt K."/>
            <person name="Sapojnikov V."/>
            <person name="Souvorov A."/>
            <person name="Mackey A.J."/>
            <person name="Waterhouse R.M."/>
            <person name="Wyder S."/>
            <person name="Zdobnov E.M."/>
            <person name="Zdobnov E.M."/>
            <person name="Wyder S."/>
            <person name="Kriventseva E.V."/>
            <person name="Kadowaki T."/>
            <person name="Bork P."/>
            <person name="Aranda M."/>
            <person name="Bao R."/>
            <person name="Beermann A."/>
            <person name="Berns N."/>
            <person name="Bolognesi R."/>
            <person name="Bonneton F."/>
            <person name="Bopp D."/>
            <person name="Brown S.J."/>
            <person name="Bucher G."/>
            <person name="Butts T."/>
            <person name="Chaumot A."/>
            <person name="Denell R.E."/>
            <person name="Ferrier D.E."/>
            <person name="Friedrich M."/>
            <person name="Gordon C.M."/>
            <person name="Jindra M."/>
            <person name="Klingler M."/>
            <person name="Lan Q."/>
            <person name="Lattorff H.M."/>
            <person name="Laudet V."/>
            <person name="von Levetsow C."/>
            <person name="Liu Z."/>
            <person name="Lutz R."/>
            <person name="Lynch J.A."/>
            <person name="da Fonseca R.N."/>
            <person name="Posnien N."/>
            <person name="Reuter R."/>
            <person name="Roth S."/>
            <person name="Savard J."/>
            <person name="Schinko J.B."/>
            <person name="Schmitt C."/>
            <person name="Schoppmeier M."/>
            <person name="Schroder R."/>
            <person name="Shippy T.D."/>
            <person name="Simonnet F."/>
            <person name="Marques-Souza H."/>
            <person name="Tautz D."/>
            <person name="Tomoyasu Y."/>
            <person name="Trauner J."/>
            <person name="Van der Zee M."/>
            <person name="Vervoort M."/>
            <person name="Wittkopp N."/>
            <person name="Wimmer E.A."/>
            <person name="Yang X."/>
            <person name="Jones A.K."/>
            <person name="Sattelle D.B."/>
            <person name="Ebert P.R."/>
            <person name="Nelson D."/>
            <person name="Scott J.G."/>
            <person name="Beeman R.W."/>
            <person name="Muthukrishnan S."/>
            <person name="Kramer K.J."/>
            <person name="Arakane Y."/>
            <person name="Beeman R.W."/>
            <person name="Zhu Q."/>
            <person name="Hogenkamp D."/>
            <person name="Dixit R."/>
            <person name="Oppert B."/>
            <person name="Jiang H."/>
            <person name="Zou Z."/>
            <person name="Marshall J."/>
            <person name="Elpidina E."/>
            <person name="Vinokurov K."/>
            <person name="Oppert C."/>
            <person name="Zou Z."/>
            <person name="Evans J."/>
            <person name="Lu Z."/>
            <person name="Zhao P."/>
            <person name="Sumathipala N."/>
            <person name="Altincicek B."/>
            <person name="Vilcinskas A."/>
            <person name="Williams M."/>
            <person name="Hultmark D."/>
            <person name="Hetru C."/>
            <person name="Jiang H."/>
            <person name="Grimmelikhuijzen C.J."/>
            <person name="Hauser F."/>
            <person name="Cazzamali G."/>
            <person name="Williamson M."/>
            <person name="Park Y."/>
            <person name="Li B."/>
            <person name="Tanaka Y."/>
            <person name="Predel R."/>
            <person name="Neupert S."/>
            <person name="Schachtner J."/>
            <person name="Verleyen P."/>
            <person name="Raible F."/>
            <person name="Bork P."/>
            <person name="Friedrich M."/>
            <person name="Walden K.K."/>
            <person name="Robertson H.M."/>
            <person name="Angeli S."/>
            <person name="Foret S."/>
            <person name="Bucher G."/>
            <person name="Schuetz S."/>
            <person name="Maleszka R."/>
            <person name="Wimmer E.A."/>
            <person name="Beeman R.W."/>
            <person name="Lorenzen M."/>
            <person name="Tomoyasu Y."/>
            <person name="Miller S.C."/>
            <person name="Grossmann D."/>
            <person name="Bucher G."/>
        </authorList>
    </citation>
    <scope>NUCLEOTIDE SEQUENCE [LARGE SCALE GENOMIC DNA]</scope>
    <source>
        <strain evidence="19 20">Georgia GA2</strain>
    </source>
</reference>
<evidence type="ECO:0000256" key="16">
    <source>
        <dbReference type="SAM" id="Phobius"/>
    </source>
</evidence>
<dbReference type="SMART" id="SM00181">
    <property type="entry name" value="EGF"/>
    <property type="match status" value="3"/>
</dbReference>
<dbReference type="Pfam" id="PF00008">
    <property type="entry name" value="EGF"/>
    <property type="match status" value="1"/>
</dbReference>
<keyword evidence="20" id="KW-1185">Reference proteome</keyword>
<dbReference type="STRING" id="7070.D6WHF9"/>
<dbReference type="SMART" id="SM00135">
    <property type="entry name" value="LY"/>
    <property type="match status" value="4"/>
</dbReference>
<feature type="domain" description="EGF-like" evidence="18">
    <location>
        <begin position="318"/>
        <end position="352"/>
    </location>
</feature>
<dbReference type="Pfam" id="PF00058">
    <property type="entry name" value="Ldl_recept_b"/>
    <property type="match status" value="2"/>
</dbReference>
<reference evidence="19 20" key="2">
    <citation type="journal article" date="2010" name="Nucleic Acids Res.">
        <title>BeetleBase in 2010: revisions to provide comprehensive genomic information for Tribolium castaneum.</title>
        <authorList>
            <person name="Kim H.S."/>
            <person name="Murphy T."/>
            <person name="Xia J."/>
            <person name="Caragea D."/>
            <person name="Park Y."/>
            <person name="Beeman R.W."/>
            <person name="Lorenzen M.D."/>
            <person name="Butcher S."/>
            <person name="Manak J.R."/>
            <person name="Brown S.J."/>
        </authorList>
    </citation>
    <scope>GENOME REANNOTATION</scope>
    <source>
        <strain evidence="19 20">Georgia GA2</strain>
    </source>
</reference>
<dbReference type="OrthoDB" id="382013at2759"/>
<dbReference type="InterPro" id="IPR011042">
    <property type="entry name" value="6-blade_b-propeller_TolB-like"/>
</dbReference>
<organism evidence="19 20">
    <name type="scientific">Tribolium castaneum</name>
    <name type="common">Red flour beetle</name>
    <dbReference type="NCBI Taxonomy" id="7070"/>
    <lineage>
        <taxon>Eukaryota</taxon>
        <taxon>Metazoa</taxon>
        <taxon>Ecdysozoa</taxon>
        <taxon>Arthropoda</taxon>
        <taxon>Hexapoda</taxon>
        <taxon>Insecta</taxon>
        <taxon>Pterygota</taxon>
        <taxon>Neoptera</taxon>
        <taxon>Endopterygota</taxon>
        <taxon>Coleoptera</taxon>
        <taxon>Polyphaga</taxon>
        <taxon>Cucujiformia</taxon>
        <taxon>Tenebrionidae</taxon>
        <taxon>Tenebrionidae incertae sedis</taxon>
        <taxon>Tribolium</taxon>
    </lineage>
</organism>
<keyword evidence="7" id="KW-0744">Spermatogenesis</keyword>
<dbReference type="OMA" id="RCEQNST"/>
<proteinExistence type="inferred from homology"/>
<keyword evidence="3 14" id="KW-0245">EGF-like domain</keyword>
<dbReference type="GO" id="GO:0007283">
    <property type="term" value="P:spermatogenesis"/>
    <property type="evidence" value="ECO:0007669"/>
    <property type="project" value="UniProtKB-KW"/>
</dbReference>
<comment type="caution">
    <text evidence="14">Lacks conserved residue(s) required for the propagation of feature annotation.</text>
</comment>
<dbReference type="CDD" id="cd00054">
    <property type="entry name" value="EGF_CA"/>
    <property type="match status" value="1"/>
</dbReference>
<name>D6WHF9_TRICA</name>
<evidence type="ECO:0000259" key="18">
    <source>
        <dbReference type="PROSITE" id="PS50026"/>
    </source>
</evidence>
<dbReference type="FunCoup" id="D6WHF9">
    <property type="interactions" value="122"/>
</dbReference>
<dbReference type="InterPro" id="IPR000033">
    <property type="entry name" value="LDLR_classB_rpt"/>
</dbReference>
<keyword evidence="2" id="KW-1003">Cell membrane</keyword>
<comment type="subcellular location">
    <subcellularLocation>
        <location evidence="1">Cell membrane</location>
        <topology evidence="1">Single-pass type I membrane protein</topology>
    </subcellularLocation>
</comment>
<dbReference type="InParanoid" id="D6WHF9"/>
<feature type="disulfide bond" evidence="14">
    <location>
        <begin position="412"/>
        <end position="421"/>
    </location>
</feature>
<dbReference type="PANTHER" id="PTHR46513">
    <property type="entry name" value="VITELLOGENIN RECEPTOR-LIKE PROTEIN-RELATED-RELATED"/>
    <property type="match status" value="1"/>
</dbReference>
<feature type="domain" description="EGF-like" evidence="18">
    <location>
        <begin position="387"/>
        <end position="422"/>
    </location>
</feature>
<dbReference type="eggNOG" id="KOG1215">
    <property type="taxonomic scope" value="Eukaryota"/>
</dbReference>
<keyword evidence="9 16" id="KW-0472">Membrane</keyword>
<dbReference type="InterPro" id="IPR000742">
    <property type="entry name" value="EGF"/>
</dbReference>
<evidence type="ECO:0000256" key="4">
    <source>
        <dbReference type="ARBA" id="ARBA00022729"/>
    </source>
</evidence>
<accession>D6WHF9</accession>
<dbReference type="Proteomes" id="UP000007266">
    <property type="component" value="Linkage group 3"/>
</dbReference>
<dbReference type="PROSITE" id="PS01186">
    <property type="entry name" value="EGF_2"/>
    <property type="match status" value="1"/>
</dbReference>
<evidence type="ECO:0000256" key="6">
    <source>
        <dbReference type="ARBA" id="ARBA00022782"/>
    </source>
</evidence>
<keyword evidence="16" id="KW-1133">Transmembrane helix</keyword>
<dbReference type="PANTHER" id="PTHR46513:SF42">
    <property type="entry name" value="PROTEIN CUEBALL"/>
    <property type="match status" value="1"/>
</dbReference>
<dbReference type="PROSITE" id="PS50026">
    <property type="entry name" value="EGF_3"/>
    <property type="match status" value="2"/>
</dbReference>
<dbReference type="Gene3D" id="2.120.10.30">
    <property type="entry name" value="TolB, C-terminal domain"/>
    <property type="match status" value="1"/>
</dbReference>
<evidence type="ECO:0000256" key="10">
    <source>
        <dbReference type="ARBA" id="ARBA00023157"/>
    </source>
</evidence>
<feature type="repeat" description="LDL-receptor class B" evidence="15">
    <location>
        <begin position="155"/>
        <end position="199"/>
    </location>
</feature>
<keyword evidence="6" id="KW-0221">Differentiation</keyword>
<keyword evidence="8" id="KW-0896">Oogenesis</keyword>
<dbReference type="InterPro" id="IPR050778">
    <property type="entry name" value="Cueball_EGF_LRP_Nidogen"/>
</dbReference>
<feature type="disulfide bond" evidence="14">
    <location>
        <begin position="391"/>
        <end position="401"/>
    </location>
</feature>
<evidence type="ECO:0000313" key="19">
    <source>
        <dbReference type="EMBL" id="EFA00096.2"/>
    </source>
</evidence>
<dbReference type="SUPFAM" id="SSF57196">
    <property type="entry name" value="EGF/Laminin"/>
    <property type="match status" value="2"/>
</dbReference>
<evidence type="ECO:0000256" key="14">
    <source>
        <dbReference type="PROSITE-ProRule" id="PRU00076"/>
    </source>
</evidence>
<evidence type="ECO:0000256" key="11">
    <source>
        <dbReference type="ARBA" id="ARBA00023180"/>
    </source>
</evidence>
<feature type="disulfide bond" evidence="14">
    <location>
        <begin position="342"/>
        <end position="351"/>
    </location>
</feature>
<dbReference type="SUPFAM" id="SSF63825">
    <property type="entry name" value="YWTD domain"/>
    <property type="match status" value="1"/>
</dbReference>
<dbReference type="Gene3D" id="2.10.25.10">
    <property type="entry name" value="Laminin"/>
    <property type="match status" value="3"/>
</dbReference>
<evidence type="ECO:0000313" key="20">
    <source>
        <dbReference type="Proteomes" id="UP000007266"/>
    </source>
</evidence>
<keyword evidence="16" id="KW-0812">Transmembrane</keyword>
<evidence type="ECO:0000256" key="8">
    <source>
        <dbReference type="ARBA" id="ARBA00022943"/>
    </source>
</evidence>
<evidence type="ECO:0000256" key="9">
    <source>
        <dbReference type="ARBA" id="ARBA00023136"/>
    </source>
</evidence>
<dbReference type="FunFam" id="2.120.10.30:FF:000172">
    <property type="entry name" value="Low-density lipoprotein RecePtor related"/>
    <property type="match status" value="1"/>
</dbReference>
<protein>
    <recommendedName>
        <fullName evidence="13">Protein cueball</fullName>
    </recommendedName>
</protein>
<evidence type="ECO:0000256" key="1">
    <source>
        <dbReference type="ARBA" id="ARBA00004251"/>
    </source>
</evidence>
<dbReference type="AlphaFoldDB" id="D6WHF9"/>
<dbReference type="GO" id="GO:0005886">
    <property type="term" value="C:plasma membrane"/>
    <property type="evidence" value="ECO:0007669"/>
    <property type="project" value="UniProtKB-SubCell"/>
</dbReference>
<dbReference type="EMBL" id="KQ971321">
    <property type="protein sequence ID" value="EFA00096.2"/>
    <property type="molecule type" value="Genomic_DNA"/>
</dbReference>
<dbReference type="PROSITE" id="PS00022">
    <property type="entry name" value="EGF_1"/>
    <property type="match status" value="1"/>
</dbReference>
<feature type="transmembrane region" description="Helical" evidence="16">
    <location>
        <begin position="485"/>
        <end position="510"/>
    </location>
</feature>
<feature type="repeat" description="LDL-receptor class B" evidence="15">
    <location>
        <begin position="200"/>
        <end position="245"/>
    </location>
</feature>
<keyword evidence="5" id="KW-0677">Repeat</keyword>
<dbReference type="KEGG" id="tca:664197"/>
<evidence type="ECO:0000256" key="2">
    <source>
        <dbReference type="ARBA" id="ARBA00022475"/>
    </source>
</evidence>
<evidence type="ECO:0000256" key="7">
    <source>
        <dbReference type="ARBA" id="ARBA00022871"/>
    </source>
</evidence>